<evidence type="ECO:0000313" key="3">
    <source>
        <dbReference type="Proteomes" id="UP000749311"/>
    </source>
</evidence>
<dbReference type="Proteomes" id="UP000749311">
    <property type="component" value="Unassembled WGS sequence"/>
</dbReference>
<keyword evidence="1" id="KW-1133">Transmembrane helix</keyword>
<feature type="transmembrane region" description="Helical" evidence="1">
    <location>
        <begin position="21"/>
        <end position="43"/>
    </location>
</feature>
<comment type="caution">
    <text evidence="2">The sequence shown here is derived from an EMBL/GenBank/DDBJ whole genome shotgun (WGS) entry which is preliminary data.</text>
</comment>
<gene>
    <name evidence="2" type="ORF">FB473_002870</name>
</gene>
<feature type="transmembrane region" description="Helical" evidence="1">
    <location>
        <begin position="49"/>
        <end position="71"/>
    </location>
</feature>
<evidence type="ECO:0000313" key="2">
    <source>
        <dbReference type="EMBL" id="NIH58178.1"/>
    </source>
</evidence>
<keyword evidence="1" id="KW-0472">Membrane</keyword>
<dbReference type="EMBL" id="JAAMOZ010000002">
    <property type="protein sequence ID" value="NIH58178.1"/>
    <property type="molecule type" value="Genomic_DNA"/>
</dbReference>
<evidence type="ECO:0008006" key="4">
    <source>
        <dbReference type="Google" id="ProtNLM"/>
    </source>
</evidence>
<name>A0ABX0SLI3_9ACTN</name>
<protein>
    <recommendedName>
        <fullName evidence="4">PH domain-containing protein</fullName>
    </recommendedName>
</protein>
<keyword evidence="3" id="KW-1185">Reference proteome</keyword>
<proteinExistence type="predicted"/>
<organism evidence="2 3">
    <name type="scientific">Brooklawnia cerclae</name>
    <dbReference type="NCBI Taxonomy" id="349934"/>
    <lineage>
        <taxon>Bacteria</taxon>
        <taxon>Bacillati</taxon>
        <taxon>Actinomycetota</taxon>
        <taxon>Actinomycetes</taxon>
        <taxon>Propionibacteriales</taxon>
        <taxon>Propionibacteriaceae</taxon>
        <taxon>Brooklawnia</taxon>
    </lineage>
</organism>
<sequence length="172" mass="18588">MSVTSEESRPETFRLANRAGGVAVALLATALAIVCAVLVPVQASEADAFPWWLAALAVLVLLAAILAWVAVGRPPRLVVTGEGLVLRRRARRLVRIPWDEVSSVEVLDRPDGVWLGWRPVGKPRRGWGRPNSLGFHGAMLGRVVGASSLVDSLLEHDAPDVRSNARKRPLGR</sequence>
<accession>A0ABX0SLI3</accession>
<evidence type="ECO:0000256" key="1">
    <source>
        <dbReference type="SAM" id="Phobius"/>
    </source>
</evidence>
<keyword evidence="1" id="KW-0812">Transmembrane</keyword>
<dbReference type="RefSeq" id="WP_167170026.1">
    <property type="nucleotide sequence ID" value="NZ_BAAAOO010000009.1"/>
</dbReference>
<reference evidence="2 3" key="1">
    <citation type="submission" date="2020-02" db="EMBL/GenBank/DDBJ databases">
        <title>Sequencing the genomes of 1000 actinobacteria strains.</title>
        <authorList>
            <person name="Klenk H.-P."/>
        </authorList>
    </citation>
    <scope>NUCLEOTIDE SEQUENCE [LARGE SCALE GENOMIC DNA]</scope>
    <source>
        <strain evidence="2 3">DSM 19609</strain>
    </source>
</reference>